<evidence type="ECO:0000256" key="3">
    <source>
        <dbReference type="ARBA" id="ARBA00011991"/>
    </source>
</evidence>
<gene>
    <name evidence="10 11" type="primary">cobT</name>
    <name evidence="11" type="ORF">Abiwalacus_00610</name>
</gene>
<dbReference type="NCBIfam" id="TIGR03160">
    <property type="entry name" value="cobT_DBIPRT"/>
    <property type="match status" value="1"/>
</dbReference>
<protein>
    <recommendedName>
        <fullName evidence="4 10">Nicotinate-nucleotide--dimethylbenzimidazole phosphoribosyltransferase</fullName>
        <shortName evidence="10">NN:DBI PRT</shortName>
        <ecNumber evidence="3 10">2.4.2.21</ecNumber>
    </recommendedName>
    <alternativeName>
        <fullName evidence="8 10">N(1)-alpha-phosphoribosyltransferase</fullName>
    </alternativeName>
</protein>
<dbReference type="HAMAP" id="MF_00230">
    <property type="entry name" value="CobT"/>
    <property type="match status" value="1"/>
</dbReference>
<evidence type="ECO:0000256" key="5">
    <source>
        <dbReference type="ARBA" id="ARBA00022573"/>
    </source>
</evidence>
<evidence type="ECO:0000256" key="4">
    <source>
        <dbReference type="ARBA" id="ARBA00015486"/>
    </source>
</evidence>
<dbReference type="Pfam" id="PF02277">
    <property type="entry name" value="DBI_PRT"/>
    <property type="match status" value="1"/>
</dbReference>
<dbReference type="EC" id="2.4.2.21" evidence="3 10"/>
<comment type="pathway">
    <text evidence="1 10">Nucleoside biosynthesis; alpha-ribazole biosynthesis; alpha-ribazole from 5,6-dimethylbenzimidazole: step 1/2.</text>
</comment>
<evidence type="ECO:0000256" key="9">
    <source>
        <dbReference type="ARBA" id="ARBA00047340"/>
    </source>
</evidence>
<dbReference type="GO" id="GO:0016757">
    <property type="term" value="F:glycosyltransferase activity"/>
    <property type="evidence" value="ECO:0007669"/>
    <property type="project" value="UniProtKB-KW"/>
</dbReference>
<organism evidence="11 12">
    <name type="scientific">Akkermansia biwaensis</name>
    <dbReference type="NCBI Taxonomy" id="2946555"/>
    <lineage>
        <taxon>Bacteria</taxon>
        <taxon>Pseudomonadati</taxon>
        <taxon>Verrucomicrobiota</taxon>
        <taxon>Verrucomicrobiia</taxon>
        <taxon>Verrucomicrobiales</taxon>
        <taxon>Akkermansiaceae</taxon>
        <taxon>Akkermansia</taxon>
    </lineage>
</organism>
<dbReference type="CDD" id="cd02439">
    <property type="entry name" value="DMB-PRT_CobT"/>
    <property type="match status" value="1"/>
</dbReference>
<reference evidence="11" key="1">
    <citation type="submission" date="2022-06" db="EMBL/GenBank/DDBJ databases">
        <title>Akkermansia biwalacus sp. nov., an anaerobic mucin-degrading bacterium isolated from human intestine.</title>
        <authorList>
            <person name="Kobayashi Y."/>
            <person name="Inoue S."/>
            <person name="Kawahara T."/>
            <person name="Kohda N."/>
        </authorList>
    </citation>
    <scope>NUCLEOTIDE SEQUENCE</scope>
    <source>
        <strain evidence="11">WON2089</strain>
    </source>
</reference>
<feature type="active site" description="Proton acceptor" evidence="10">
    <location>
        <position position="313"/>
    </location>
</feature>
<comment type="similarity">
    <text evidence="2 10">Belongs to the CobT family.</text>
</comment>
<keyword evidence="12" id="KW-1185">Reference proteome</keyword>
<proteinExistence type="inferred from homology"/>
<evidence type="ECO:0000256" key="7">
    <source>
        <dbReference type="ARBA" id="ARBA00022679"/>
    </source>
</evidence>
<evidence type="ECO:0000313" key="11">
    <source>
        <dbReference type="EMBL" id="BDL42487.1"/>
    </source>
</evidence>
<dbReference type="EMBL" id="AP025943">
    <property type="protein sequence ID" value="BDL42487.1"/>
    <property type="molecule type" value="Genomic_DNA"/>
</dbReference>
<dbReference type="Gene3D" id="3.40.50.10210">
    <property type="match status" value="1"/>
</dbReference>
<dbReference type="InterPro" id="IPR003200">
    <property type="entry name" value="Nict_dMeBzImd_PRibTrfase"/>
</dbReference>
<sequence length="346" mass="36231">MNKLHIPPLDEQAAKAALEHQKILAKPPLALGKLEPVAIQIAAMTGNPAPRLKNKTVVLFASDHHIADHGLSLTSTDVTYIQTRNFLQGGGTINAFTRNAGARLTVVDVGVNYDFGDLPGLVKRKVMHGANDFSKGPAMTREQALECLQVGIDIAREEKARGLDIVAAGEMGIGNTTPSSAIVAVLTGTPVETVTGRGSGVKGEVIRKKIELIERGIALNKPDPADAIDVLAKVGGPEIGAMAGLMLGAASLRVPIVIDGFIAGAAAAIAQGIRPEAARYFLGSHNSAEPGHKLIMDHIGVTMYMDLGLCLGEGTGAALFFPVLDAATRVLSEMKTLPELDITVPR</sequence>
<dbReference type="RefSeq" id="WP_215435813.1">
    <property type="nucleotide sequence ID" value="NZ_AP025943.1"/>
</dbReference>
<evidence type="ECO:0000256" key="10">
    <source>
        <dbReference type="HAMAP-Rule" id="MF_00230"/>
    </source>
</evidence>
<name>A0ABM7ZCS7_9BACT</name>
<evidence type="ECO:0000256" key="2">
    <source>
        <dbReference type="ARBA" id="ARBA00007110"/>
    </source>
</evidence>
<dbReference type="InterPro" id="IPR036087">
    <property type="entry name" value="Nict_dMeBzImd_PRibTrfase_sf"/>
</dbReference>
<dbReference type="Gene3D" id="1.10.1610.10">
    <property type="match status" value="1"/>
</dbReference>
<keyword evidence="6 10" id="KW-0328">Glycosyltransferase</keyword>
<dbReference type="SUPFAM" id="SSF52733">
    <property type="entry name" value="Nicotinate mononucleotide:5,6-dimethylbenzimidazole phosphoribosyltransferase (CobT)"/>
    <property type="match status" value="1"/>
</dbReference>
<dbReference type="PANTHER" id="PTHR43463">
    <property type="entry name" value="NICOTINATE-NUCLEOTIDE--DIMETHYLBENZIMIDAZOLE PHOSPHORIBOSYLTRANSFERASE"/>
    <property type="match status" value="1"/>
</dbReference>
<keyword evidence="7 10" id="KW-0808">Transferase</keyword>
<evidence type="ECO:0000313" key="12">
    <source>
        <dbReference type="Proteomes" id="UP001062263"/>
    </source>
</evidence>
<evidence type="ECO:0000256" key="8">
    <source>
        <dbReference type="ARBA" id="ARBA00030686"/>
    </source>
</evidence>
<keyword evidence="5 10" id="KW-0169">Cobalamin biosynthesis</keyword>
<dbReference type="PANTHER" id="PTHR43463:SF1">
    <property type="entry name" value="NICOTINATE-NUCLEOTIDE--DIMETHYLBENZIMIDAZOLE PHOSPHORIBOSYLTRANSFERASE"/>
    <property type="match status" value="1"/>
</dbReference>
<dbReference type="NCBIfam" id="NF000996">
    <property type="entry name" value="PRK00105.1"/>
    <property type="match status" value="1"/>
</dbReference>
<dbReference type="InterPro" id="IPR023195">
    <property type="entry name" value="Nict_dMeBzImd_PRibTrfase_N"/>
</dbReference>
<dbReference type="Proteomes" id="UP001062263">
    <property type="component" value="Chromosome"/>
</dbReference>
<evidence type="ECO:0000256" key="6">
    <source>
        <dbReference type="ARBA" id="ARBA00022676"/>
    </source>
</evidence>
<evidence type="ECO:0000256" key="1">
    <source>
        <dbReference type="ARBA" id="ARBA00005049"/>
    </source>
</evidence>
<comment type="catalytic activity">
    <reaction evidence="9 10">
        <text>5,6-dimethylbenzimidazole + nicotinate beta-D-ribonucleotide = alpha-ribazole 5'-phosphate + nicotinate + H(+)</text>
        <dbReference type="Rhea" id="RHEA:11196"/>
        <dbReference type="ChEBI" id="CHEBI:15378"/>
        <dbReference type="ChEBI" id="CHEBI:15890"/>
        <dbReference type="ChEBI" id="CHEBI:32544"/>
        <dbReference type="ChEBI" id="CHEBI:57502"/>
        <dbReference type="ChEBI" id="CHEBI:57918"/>
        <dbReference type="EC" id="2.4.2.21"/>
    </reaction>
</comment>
<accession>A0ABM7ZCS7</accession>
<dbReference type="InterPro" id="IPR017846">
    <property type="entry name" value="Nict_dMeBzImd_PRibTrfase_bact"/>
</dbReference>
<comment type="function">
    <text evidence="10">Catalyzes the synthesis of alpha-ribazole-5'-phosphate from nicotinate mononucleotide (NAMN) and 5,6-dimethylbenzimidazole (DMB).</text>
</comment>